<evidence type="ECO:0000313" key="1">
    <source>
        <dbReference type="EMBL" id="CCF43415.1"/>
    </source>
</evidence>
<sequence length="150" mass="16973">LLLFPFAFNNKDPSSHCLISLVRGIKTRLTNRSVGCAHKRTCIPITNTLARKHRVRERERECAYVCEHRLRRGTQKPVADIPPIPGRPNFGLVSLYGHMRYIADGNSWLALGSVGAELSTWTLFRVCLLSFGFIIITLRTSAEPKRPQET</sequence>
<organism evidence="1 2">
    <name type="scientific">Colletotrichum higginsianum (strain IMI 349063)</name>
    <name type="common">Crucifer anthracnose fungus</name>
    <dbReference type="NCBI Taxonomy" id="759273"/>
    <lineage>
        <taxon>Eukaryota</taxon>
        <taxon>Fungi</taxon>
        <taxon>Dikarya</taxon>
        <taxon>Ascomycota</taxon>
        <taxon>Pezizomycotina</taxon>
        <taxon>Sordariomycetes</taxon>
        <taxon>Hypocreomycetidae</taxon>
        <taxon>Glomerellales</taxon>
        <taxon>Glomerellaceae</taxon>
        <taxon>Colletotrichum</taxon>
        <taxon>Colletotrichum destructivum species complex</taxon>
    </lineage>
</organism>
<reference evidence="2" key="1">
    <citation type="journal article" date="2012" name="Nat. Genet.">
        <title>Lifestyle transitions in plant pathogenic Colletotrichum fungi deciphered by genome and transcriptome analyses.</title>
        <authorList>
            <person name="O'Connell R.J."/>
            <person name="Thon M.R."/>
            <person name="Hacquard S."/>
            <person name="Amyotte S.G."/>
            <person name="Kleemann J."/>
            <person name="Torres M.F."/>
            <person name="Damm U."/>
            <person name="Buiate E.A."/>
            <person name="Epstein L."/>
            <person name="Alkan N."/>
            <person name="Altmueller J."/>
            <person name="Alvarado-Balderrama L."/>
            <person name="Bauser C.A."/>
            <person name="Becker C."/>
            <person name="Birren B.W."/>
            <person name="Chen Z."/>
            <person name="Choi J."/>
            <person name="Crouch J.A."/>
            <person name="Duvick J.P."/>
            <person name="Farman M.A."/>
            <person name="Gan P."/>
            <person name="Heiman D."/>
            <person name="Henrissat B."/>
            <person name="Howard R.J."/>
            <person name="Kabbage M."/>
            <person name="Koch C."/>
            <person name="Kracher B."/>
            <person name="Kubo Y."/>
            <person name="Law A.D."/>
            <person name="Lebrun M.-H."/>
            <person name="Lee Y.-H."/>
            <person name="Miyara I."/>
            <person name="Moore N."/>
            <person name="Neumann U."/>
            <person name="Nordstroem K."/>
            <person name="Panaccione D.G."/>
            <person name="Panstruga R."/>
            <person name="Place M."/>
            <person name="Proctor R.H."/>
            <person name="Prusky D."/>
            <person name="Rech G."/>
            <person name="Reinhardt R."/>
            <person name="Rollins J.A."/>
            <person name="Rounsley S."/>
            <person name="Schardl C.L."/>
            <person name="Schwartz D.C."/>
            <person name="Shenoy N."/>
            <person name="Shirasu K."/>
            <person name="Sikhakolli U.R."/>
            <person name="Stueber K."/>
            <person name="Sukno S.A."/>
            <person name="Sweigard J.A."/>
            <person name="Takano Y."/>
            <person name="Takahara H."/>
            <person name="Trail F."/>
            <person name="van der Does H.C."/>
            <person name="Voll L.M."/>
            <person name="Will I."/>
            <person name="Young S."/>
            <person name="Zeng Q."/>
            <person name="Zhang J."/>
            <person name="Zhou S."/>
            <person name="Dickman M.B."/>
            <person name="Schulze-Lefert P."/>
            <person name="Ver Loren van Themaat E."/>
            <person name="Ma L.-J."/>
            <person name="Vaillancourt L.J."/>
        </authorList>
    </citation>
    <scope>NUCLEOTIDE SEQUENCE [LARGE SCALE GENOMIC DNA]</scope>
    <source>
        <strain evidence="2">IMI 349063</strain>
    </source>
</reference>
<name>H1VT57_COLHI</name>
<gene>
    <name evidence="1" type="ORF">CH063_13123</name>
</gene>
<dbReference type="HOGENOM" id="CLU_1744869_0_0_1"/>
<accession>H1VT57</accession>
<proteinExistence type="predicted"/>
<feature type="non-terminal residue" evidence="1">
    <location>
        <position position="1"/>
    </location>
</feature>
<evidence type="ECO:0000313" key="2">
    <source>
        <dbReference type="Proteomes" id="UP000007174"/>
    </source>
</evidence>
<dbReference type="Proteomes" id="UP000007174">
    <property type="component" value="Unassembled WGS sequence"/>
</dbReference>
<protein>
    <submittedName>
        <fullName evidence="1">Uncharacterized protein</fullName>
    </submittedName>
</protein>
<dbReference type="AlphaFoldDB" id="H1VT57"/>
<dbReference type="EMBL" id="CACQ02006084">
    <property type="protein sequence ID" value="CCF43415.1"/>
    <property type="molecule type" value="Genomic_DNA"/>
</dbReference>